<accession>A0A6A3L8W8</accession>
<evidence type="ECO:0000313" key="4">
    <source>
        <dbReference type="EMBL" id="KAE9296784.1"/>
    </source>
</evidence>
<protein>
    <recommendedName>
        <fullName evidence="9">Retrotransposon gag domain-containing protein</fullName>
    </recommendedName>
</protein>
<evidence type="ECO:0000313" key="7">
    <source>
        <dbReference type="Proteomes" id="UP000441208"/>
    </source>
</evidence>
<dbReference type="Proteomes" id="UP000437068">
    <property type="component" value="Unassembled WGS sequence"/>
</dbReference>
<dbReference type="Proteomes" id="UP000460718">
    <property type="component" value="Unassembled WGS sequence"/>
</dbReference>
<dbReference type="EMBL" id="QXFZ01003423">
    <property type="protein sequence ID" value="KAE9069160.1"/>
    <property type="molecule type" value="Genomic_DNA"/>
</dbReference>
<dbReference type="EMBL" id="QXGE01001161">
    <property type="protein sequence ID" value="KAE9296784.1"/>
    <property type="molecule type" value="Genomic_DNA"/>
</dbReference>
<dbReference type="EMBL" id="QXGF01000427">
    <property type="protein sequence ID" value="KAE8940403.1"/>
    <property type="molecule type" value="Genomic_DNA"/>
</dbReference>
<sequence length="557" mass="62762">MREYYDDEYVIRFVADSGVGEMGDGEGRWFEEGTGEDGFIEDGDHEYSLMMEAEYDMMKLIPYFDSENACSESAKDFWWCFETATEWFTDASRLRIFKARMSGLVGERWCLSSRLTDFETLKRRFYNRFIRLTKEQLLQRLLDAAQEHDELVDDWGRRISRYCDEARLFKETLRYRAFVNGLRSDRVRRFLDCLPEHSIEVACEWAVAKGFHRPEREDCGVEWRARRCEQEVSRNWARTGGGGIHGELEEDGLAARIYGRAETVMGLQLKTQRRTEELTEYGPRVRSSTVREDGDAEFEGWCGSAIVDGCGESYRDGSQDCPRVVGTEVIESEPRGNGESAEVEAEAEWTVKVTEKNGGHVDEVPVELSGSGQVEDVRDFDGTEDAPEEGLCTVARDHAEAACRSEVSFGVPVESTLVGDGAVCEEQGRTVSTADEREWVGAATTGVQDQGDVSEAEVGTVDAECFDTVVIVIPCQTFPESCEGNTEWATVSFVSFETEMVVCRDYSASTGRVSAQVSRCELENRSSKDGWVPVEAVPVIESWCGVPLERDKLARVW</sequence>
<evidence type="ECO:0008006" key="9">
    <source>
        <dbReference type="Google" id="ProtNLM"/>
    </source>
</evidence>
<dbReference type="Proteomes" id="UP000441208">
    <property type="component" value="Unassembled WGS sequence"/>
</dbReference>
<dbReference type="Proteomes" id="UP000429523">
    <property type="component" value="Unassembled WGS sequence"/>
</dbReference>
<evidence type="ECO:0000313" key="1">
    <source>
        <dbReference type="EMBL" id="KAE8940403.1"/>
    </source>
</evidence>
<organism evidence="2 8">
    <name type="scientific">Phytophthora fragariae</name>
    <dbReference type="NCBI Taxonomy" id="53985"/>
    <lineage>
        <taxon>Eukaryota</taxon>
        <taxon>Sar</taxon>
        <taxon>Stramenopiles</taxon>
        <taxon>Oomycota</taxon>
        <taxon>Peronosporomycetes</taxon>
        <taxon>Peronosporales</taxon>
        <taxon>Peronosporaceae</taxon>
        <taxon>Phytophthora</taxon>
    </lineage>
</organism>
<evidence type="ECO:0000313" key="6">
    <source>
        <dbReference type="Proteomes" id="UP000437068"/>
    </source>
</evidence>
<gene>
    <name evidence="4" type="ORF">PF001_g16709</name>
    <name evidence="3" type="ORF">PF007_g27427</name>
    <name evidence="1" type="ORF">PF009_g9783</name>
    <name evidence="2" type="ORF">PF011_g7421</name>
</gene>
<evidence type="ECO:0000313" key="5">
    <source>
        <dbReference type="Proteomes" id="UP000429523"/>
    </source>
</evidence>
<reference evidence="2 8" key="1">
    <citation type="submission" date="2018-09" db="EMBL/GenBank/DDBJ databases">
        <title>Genomic investigation of the strawberry pathogen Phytophthora fragariae indicates pathogenicity is determined by transcriptional variation in three key races.</title>
        <authorList>
            <person name="Adams T.M."/>
            <person name="Armitage A.D."/>
            <person name="Sobczyk M.K."/>
            <person name="Bates H.J."/>
            <person name="Dunwell J.M."/>
            <person name="Nellist C.F."/>
            <person name="Harrison R.J."/>
        </authorList>
    </citation>
    <scope>NUCLEOTIDE SEQUENCE [LARGE SCALE GENOMIC DNA]</scope>
    <source>
        <strain evidence="4 6">A4</strain>
        <strain evidence="3 7">NOV-71</strain>
        <strain evidence="1 5">NOV-9</strain>
        <strain evidence="2 8">SCRP245</strain>
    </source>
</reference>
<name>A0A6A3L8W8_9STRA</name>
<comment type="caution">
    <text evidence="2">The sequence shown here is derived from an EMBL/GenBank/DDBJ whole genome shotgun (WGS) entry which is preliminary data.</text>
</comment>
<evidence type="ECO:0000313" key="3">
    <source>
        <dbReference type="EMBL" id="KAE9069160.1"/>
    </source>
</evidence>
<evidence type="ECO:0000313" key="2">
    <source>
        <dbReference type="EMBL" id="KAE9015861.1"/>
    </source>
</evidence>
<proteinExistence type="predicted"/>
<evidence type="ECO:0000313" key="8">
    <source>
        <dbReference type="Proteomes" id="UP000460718"/>
    </source>
</evidence>
<dbReference type="AlphaFoldDB" id="A0A6A3L8W8"/>
<dbReference type="EMBL" id="QXFW01000330">
    <property type="protein sequence ID" value="KAE9015861.1"/>
    <property type="molecule type" value="Genomic_DNA"/>
</dbReference>